<evidence type="ECO:0008006" key="3">
    <source>
        <dbReference type="Google" id="ProtNLM"/>
    </source>
</evidence>
<keyword evidence="2" id="KW-1185">Reference proteome</keyword>
<accession>A0A1M7HGP6</accession>
<dbReference type="EMBL" id="FRCF01000008">
    <property type="protein sequence ID" value="SHM27652.1"/>
    <property type="molecule type" value="Genomic_DNA"/>
</dbReference>
<dbReference type="Proteomes" id="UP000184206">
    <property type="component" value="Unassembled WGS sequence"/>
</dbReference>
<sequence length="194" mass="22966">MNFVYHMVPGNMSGHYLIPLNKMKNLDENLYAKYISKYDDHPDREFLVEREVPLLGCLWNDVVHFSTLHPHHIYRELKKLDLNLKDDLHFYKIPIESLKDNENVLYHYDKKHYHGPEAPIAPENIGWMDIDDYEELGSLPMDTLKYFVEESKKEERVGMFHFVPHVLSKGRVSVEDAEVINWSEGIEDEQKPPE</sequence>
<reference evidence="1 2" key="1">
    <citation type="submission" date="2016-11" db="EMBL/GenBank/DDBJ databases">
        <authorList>
            <person name="Jaros S."/>
            <person name="Januszkiewicz K."/>
            <person name="Wedrychowicz H."/>
        </authorList>
    </citation>
    <scope>NUCLEOTIDE SEQUENCE [LARGE SCALE GENOMIC DNA]</scope>
    <source>
        <strain evidence="1 2">DSM 16010</strain>
    </source>
</reference>
<dbReference type="STRING" id="1123231.SAMN02745189_01859"/>
<organism evidence="1 2">
    <name type="scientific">Lacicoccus alkaliphilus DSM 16010</name>
    <dbReference type="NCBI Taxonomy" id="1123231"/>
    <lineage>
        <taxon>Bacteria</taxon>
        <taxon>Bacillati</taxon>
        <taxon>Bacillota</taxon>
        <taxon>Bacilli</taxon>
        <taxon>Bacillales</taxon>
        <taxon>Salinicoccaceae</taxon>
        <taxon>Lacicoccus</taxon>
    </lineage>
</organism>
<evidence type="ECO:0000313" key="2">
    <source>
        <dbReference type="Proteomes" id="UP000184206"/>
    </source>
</evidence>
<name>A0A1M7HGP6_9BACL</name>
<evidence type="ECO:0000313" key="1">
    <source>
        <dbReference type="EMBL" id="SHM27652.1"/>
    </source>
</evidence>
<gene>
    <name evidence="1" type="ORF">SAMN02745189_01859</name>
</gene>
<dbReference type="AlphaFoldDB" id="A0A1M7HGP6"/>
<proteinExistence type="predicted"/>
<dbReference type="OrthoDB" id="5295961at2"/>
<protein>
    <recommendedName>
        <fullName evidence="3">Group-specific protein</fullName>
    </recommendedName>
</protein>
<dbReference type="RefSeq" id="WP_072710299.1">
    <property type="nucleotide sequence ID" value="NZ_FRCF01000008.1"/>
</dbReference>